<dbReference type="Pfam" id="PF14310">
    <property type="entry name" value="Fn3-like"/>
    <property type="match status" value="1"/>
</dbReference>
<dbReference type="Gene3D" id="2.60.120.260">
    <property type="entry name" value="Galactose-binding domain-like"/>
    <property type="match status" value="1"/>
</dbReference>
<comment type="caution">
    <text evidence="4">The sequence shown here is derived from an EMBL/GenBank/DDBJ whole genome shotgun (WGS) entry which is preliminary data.</text>
</comment>
<dbReference type="EC" id="3.2.1.21" evidence="4"/>
<accession>A0ABU2CKD1</accession>
<evidence type="ECO:0000313" key="4">
    <source>
        <dbReference type="EMBL" id="MDR7381778.1"/>
    </source>
</evidence>
<dbReference type="PANTHER" id="PTHR42715">
    <property type="entry name" value="BETA-GLUCOSIDASE"/>
    <property type="match status" value="1"/>
</dbReference>
<dbReference type="GO" id="GO:0008422">
    <property type="term" value="F:beta-glucosidase activity"/>
    <property type="evidence" value="ECO:0007669"/>
    <property type="project" value="UniProtKB-EC"/>
</dbReference>
<dbReference type="RefSeq" id="WP_274995537.1">
    <property type="nucleotide sequence ID" value="NZ_JAJQQP010000010.1"/>
</dbReference>
<proteinExistence type="inferred from homology"/>
<evidence type="ECO:0000259" key="3">
    <source>
        <dbReference type="PROSITE" id="PS51820"/>
    </source>
</evidence>
<dbReference type="InterPro" id="IPR026891">
    <property type="entry name" value="Fn3-like"/>
</dbReference>
<comment type="similarity">
    <text evidence="1">Belongs to the glycosyl hydrolase 3 family.</text>
</comment>
<dbReference type="InterPro" id="IPR013783">
    <property type="entry name" value="Ig-like_fold"/>
</dbReference>
<dbReference type="InterPro" id="IPR036881">
    <property type="entry name" value="Glyco_hydro_3_C_sf"/>
</dbReference>
<evidence type="ECO:0000256" key="1">
    <source>
        <dbReference type="ARBA" id="ARBA00005336"/>
    </source>
</evidence>
<protein>
    <submittedName>
        <fullName evidence="4">Beta-glucosidase</fullName>
        <ecNumber evidence="4">3.2.1.21</ecNumber>
    </submittedName>
</protein>
<gene>
    <name evidence="4" type="ORF">J2S48_001293</name>
</gene>
<keyword evidence="2 4" id="KW-0378">Hydrolase</keyword>
<dbReference type="InterPro" id="IPR037524">
    <property type="entry name" value="PA14/GLEYA"/>
</dbReference>
<dbReference type="PANTHER" id="PTHR42715:SF10">
    <property type="entry name" value="BETA-GLUCOSIDASE"/>
    <property type="match status" value="1"/>
</dbReference>
<evidence type="ECO:0000256" key="2">
    <source>
        <dbReference type="ARBA" id="ARBA00022801"/>
    </source>
</evidence>
<organism evidence="4 5">
    <name type="scientific">Promicromonospora iranensis</name>
    <dbReference type="NCBI Taxonomy" id="1105144"/>
    <lineage>
        <taxon>Bacteria</taxon>
        <taxon>Bacillati</taxon>
        <taxon>Actinomycetota</taxon>
        <taxon>Actinomycetes</taxon>
        <taxon>Micrococcales</taxon>
        <taxon>Promicromonosporaceae</taxon>
        <taxon>Promicromonospora</taxon>
    </lineage>
</organism>
<dbReference type="Pfam" id="PF01915">
    <property type="entry name" value="Glyco_hydro_3_C"/>
    <property type="match status" value="1"/>
</dbReference>
<keyword evidence="4" id="KW-0326">Glycosidase</keyword>
<dbReference type="InterPro" id="IPR036962">
    <property type="entry name" value="Glyco_hydro_3_N_sf"/>
</dbReference>
<dbReference type="Pfam" id="PF00933">
    <property type="entry name" value="Glyco_hydro_3"/>
    <property type="match status" value="1"/>
</dbReference>
<feature type="domain" description="PA14" evidence="3">
    <location>
        <begin position="419"/>
        <end position="566"/>
    </location>
</feature>
<dbReference type="SMART" id="SM01217">
    <property type="entry name" value="Fn3_like"/>
    <property type="match status" value="1"/>
</dbReference>
<dbReference type="InterPro" id="IPR017853">
    <property type="entry name" value="GH"/>
</dbReference>
<dbReference type="Gene3D" id="3.20.20.300">
    <property type="entry name" value="Glycoside hydrolase, family 3, N-terminal domain"/>
    <property type="match status" value="1"/>
</dbReference>
<dbReference type="InterPro" id="IPR050288">
    <property type="entry name" value="Cellulose_deg_GH3"/>
</dbReference>
<dbReference type="PROSITE" id="PS51820">
    <property type="entry name" value="PA14"/>
    <property type="match status" value="1"/>
</dbReference>
<dbReference type="EMBL" id="JAVDYE010000001">
    <property type="protein sequence ID" value="MDR7381778.1"/>
    <property type="molecule type" value="Genomic_DNA"/>
</dbReference>
<dbReference type="Gene3D" id="2.60.40.10">
    <property type="entry name" value="Immunoglobulins"/>
    <property type="match status" value="1"/>
</dbReference>
<sequence length="851" mass="88764">MTMTSDASAPAATPSDDDLRPLLRRLTLEQKVRLLTGADFWALHAEPAIGLRRIVLSDGPSGIRGESWDDRRTALNLPSATALGATWDPELARRYGGVLAAEARRAGADVVLGPTINLHRSPLGGRHFEAYSEDPLLTSRLAAATVRGVQDGGVGATPKHYVANDFETERFTADVVVSDRALRELYLAAFEETVVQERPWLVMAAYNSVNGATMTENPLLAEPLAGEWGFDGVVVSDWWAACTTEPAALTRLDLVMPGPGGPWGEQLVEAVRAGRVPEDAVDQKVLRILRLAARVGALDGFAPAVAAPSGLAADPEAALEAGRALAREVAAAGTVLVRNADELPWAADALRSVAVIGHNAFLARTQGGGSALVEPERTVSPLDGLRAALPHAEVTWSLGAVAQPGLAPLPLADLTDPVSGEPGIRAVFRDADGGVVHDENRRTADLARLGSDRLGATTTIEVSTRYVPREPGEVRLGVAGAGHAVLTVDGRTLVETTLVHTGQEFGGGLVAPPSASAPMTLTAGVPVDVVVRLALPERERPDSAVTLTLGLDLGQGDADAEIAAAAGAARAADVAVVVVGTSAEVESEGFDRTTLALPGRQDDLVRAVAAANPRTVVVVNAGAPVLLPWRDDVAAVLLTWFGGQEYGHALADVLLGVVEPGGRLPTTWPVAEADVPVLDTTPVDGAVRYDEGIHVGYRAWLRAGRVPAYPFGHGLGYTTWRLDGLRAPADVEPGAGFEVRVEATNTGTRAGKHVVQVYLSGPDGGDTPPGLGRDVAERPVRRLAGFAVVHAEPGATVTAVVHVPARSLARWDGGWRTDPGVLTVHAGPHVADLPLSADVVIGEPEGVVAPR</sequence>
<keyword evidence="5" id="KW-1185">Reference proteome</keyword>
<dbReference type="Proteomes" id="UP001183585">
    <property type="component" value="Unassembled WGS sequence"/>
</dbReference>
<evidence type="ECO:0000313" key="5">
    <source>
        <dbReference type="Proteomes" id="UP001183585"/>
    </source>
</evidence>
<reference evidence="4 5" key="1">
    <citation type="submission" date="2023-07" db="EMBL/GenBank/DDBJ databases">
        <title>Sequencing the genomes of 1000 actinobacteria strains.</title>
        <authorList>
            <person name="Klenk H.-P."/>
        </authorList>
    </citation>
    <scope>NUCLEOTIDE SEQUENCE [LARGE SCALE GENOMIC DNA]</scope>
    <source>
        <strain evidence="4 5">DSM 45554</strain>
    </source>
</reference>
<dbReference type="SUPFAM" id="SSF51445">
    <property type="entry name" value="(Trans)glycosidases"/>
    <property type="match status" value="1"/>
</dbReference>
<dbReference type="Gene3D" id="3.40.50.1700">
    <property type="entry name" value="Glycoside hydrolase family 3 C-terminal domain"/>
    <property type="match status" value="1"/>
</dbReference>
<dbReference type="InterPro" id="IPR002772">
    <property type="entry name" value="Glyco_hydro_3_C"/>
</dbReference>
<dbReference type="PRINTS" id="PR00133">
    <property type="entry name" value="GLHYDRLASE3"/>
</dbReference>
<dbReference type="SUPFAM" id="SSF52279">
    <property type="entry name" value="Beta-D-glucan exohydrolase, C-terminal domain"/>
    <property type="match status" value="1"/>
</dbReference>
<dbReference type="InterPro" id="IPR001764">
    <property type="entry name" value="Glyco_hydro_3_N"/>
</dbReference>
<name>A0ABU2CKD1_9MICO</name>